<dbReference type="AlphaFoldDB" id="A0A2R6A7V5"/>
<keyword evidence="1" id="KW-1133">Transmembrane helix</keyword>
<accession>A0A2R6A7V5</accession>
<dbReference type="EMBL" id="NEXE01000366">
    <property type="protein sequence ID" value="PSN82373.1"/>
    <property type="molecule type" value="Genomic_DNA"/>
</dbReference>
<sequence length="123" mass="14274">MVEVEDVLIFDEVGAFQDRFKLGPFFVTFRSVIAMFIGALFGYGFIQTFRLPDVLFGSFIIAFVVFITVYPKRSVNIENLLISATYYYTEKLSNTIIQRRLLKEFEKEGFRLSKTTKRLLGKS</sequence>
<keyword evidence="1" id="KW-0472">Membrane</keyword>
<dbReference type="Proteomes" id="UP000240322">
    <property type="component" value="Unassembled WGS sequence"/>
</dbReference>
<proteinExistence type="predicted"/>
<gene>
    <name evidence="2" type="ORF">B9Q03_14290</name>
</gene>
<feature type="transmembrane region" description="Helical" evidence="1">
    <location>
        <begin position="25"/>
        <end position="46"/>
    </location>
</feature>
<evidence type="ECO:0000313" key="2">
    <source>
        <dbReference type="EMBL" id="PSN82373.1"/>
    </source>
</evidence>
<organism evidence="2 3">
    <name type="scientific">Candidatus Marsarchaeota G2 archaeon OSP_D</name>
    <dbReference type="NCBI Taxonomy" id="1978157"/>
    <lineage>
        <taxon>Archaea</taxon>
        <taxon>Candidatus Marsarchaeota</taxon>
        <taxon>Candidatus Marsarchaeota group 2</taxon>
    </lineage>
</organism>
<name>A0A2R6A7V5_9ARCH</name>
<protein>
    <recommendedName>
        <fullName evidence="4">PrgI family protein</fullName>
    </recommendedName>
</protein>
<evidence type="ECO:0000313" key="3">
    <source>
        <dbReference type="Proteomes" id="UP000240322"/>
    </source>
</evidence>
<evidence type="ECO:0000256" key="1">
    <source>
        <dbReference type="SAM" id="Phobius"/>
    </source>
</evidence>
<comment type="caution">
    <text evidence="2">The sequence shown here is derived from an EMBL/GenBank/DDBJ whole genome shotgun (WGS) entry which is preliminary data.</text>
</comment>
<evidence type="ECO:0008006" key="4">
    <source>
        <dbReference type="Google" id="ProtNLM"/>
    </source>
</evidence>
<reference evidence="2 3" key="1">
    <citation type="submission" date="2017-04" db="EMBL/GenBank/DDBJ databases">
        <title>Novel microbial lineages endemic to geothermal iron-oxide mats fill important gaps in the evolutionary history of Archaea.</title>
        <authorList>
            <person name="Jay Z.J."/>
            <person name="Beam J.P."/>
            <person name="Dlakic M."/>
            <person name="Rusch D.B."/>
            <person name="Kozubal M.A."/>
            <person name="Inskeep W.P."/>
        </authorList>
    </citation>
    <scope>NUCLEOTIDE SEQUENCE [LARGE SCALE GENOMIC DNA]</scope>
    <source>
        <strain evidence="2">OSP_D</strain>
    </source>
</reference>
<keyword evidence="1" id="KW-0812">Transmembrane</keyword>
<feature type="transmembrane region" description="Helical" evidence="1">
    <location>
        <begin position="52"/>
        <end position="70"/>
    </location>
</feature>